<gene>
    <name evidence="1" type="ORF">BIW11_02610</name>
</gene>
<name>A0A1V9Y067_9ACAR</name>
<reference evidence="1 2" key="1">
    <citation type="journal article" date="2017" name="Gigascience">
        <title>Draft genome of the honey bee ectoparasitic mite, Tropilaelaps mercedesae, is shaped by the parasitic life history.</title>
        <authorList>
            <person name="Dong X."/>
            <person name="Armstrong S.D."/>
            <person name="Xia D."/>
            <person name="Makepeace B.L."/>
            <person name="Darby A.C."/>
            <person name="Kadowaki T."/>
        </authorList>
    </citation>
    <scope>NUCLEOTIDE SEQUENCE [LARGE SCALE GENOMIC DNA]</scope>
    <source>
        <strain evidence="1">Wuxi-XJTLU</strain>
    </source>
</reference>
<protein>
    <submittedName>
        <fullName evidence="1">Uncharacterized protein</fullName>
    </submittedName>
</protein>
<dbReference type="Proteomes" id="UP000192247">
    <property type="component" value="Unassembled WGS sequence"/>
</dbReference>
<dbReference type="InParanoid" id="A0A1V9Y067"/>
<keyword evidence="2" id="KW-1185">Reference proteome</keyword>
<dbReference type="AlphaFoldDB" id="A0A1V9Y067"/>
<evidence type="ECO:0000313" key="1">
    <source>
        <dbReference type="EMBL" id="OQR79114.1"/>
    </source>
</evidence>
<sequence>MERGRPVALQQMKSCNSTTAFVVYWLRDFSEPVTYPSMLKSPTNTHRPTPYSLACSLSVCLAAVAVLNRKKKKDGFHKRQQDINRDIWDVECTNEEREGEEKR</sequence>
<organism evidence="1 2">
    <name type="scientific">Tropilaelaps mercedesae</name>
    <dbReference type="NCBI Taxonomy" id="418985"/>
    <lineage>
        <taxon>Eukaryota</taxon>
        <taxon>Metazoa</taxon>
        <taxon>Ecdysozoa</taxon>
        <taxon>Arthropoda</taxon>
        <taxon>Chelicerata</taxon>
        <taxon>Arachnida</taxon>
        <taxon>Acari</taxon>
        <taxon>Parasitiformes</taxon>
        <taxon>Mesostigmata</taxon>
        <taxon>Gamasina</taxon>
        <taxon>Dermanyssoidea</taxon>
        <taxon>Laelapidae</taxon>
        <taxon>Tropilaelaps</taxon>
    </lineage>
</organism>
<proteinExistence type="predicted"/>
<accession>A0A1V9Y067</accession>
<evidence type="ECO:0000313" key="2">
    <source>
        <dbReference type="Proteomes" id="UP000192247"/>
    </source>
</evidence>
<dbReference type="EMBL" id="MNPL01001469">
    <property type="protein sequence ID" value="OQR79114.1"/>
    <property type="molecule type" value="Genomic_DNA"/>
</dbReference>
<comment type="caution">
    <text evidence="1">The sequence shown here is derived from an EMBL/GenBank/DDBJ whole genome shotgun (WGS) entry which is preliminary data.</text>
</comment>